<feature type="region of interest" description="Disordered" evidence="1">
    <location>
        <begin position="1"/>
        <end position="70"/>
    </location>
</feature>
<sequence length="176" mass="19997">MASSTENGTLELNLQRQEPQQTNDDSSKESIQVELMASEKKSSSTENSTLWLNSQRQKPQQTNDDSSKESAQVELIVSGKKVKLSMTILKEAHKIELIVASRKEVIELIVAFRKEVIEMIQKRQQFAPKDLIFFAGEEKANVNELDIARNELADKFAILQWDKALNFIQLMDQKGS</sequence>
<comment type="caution">
    <text evidence="2">The sequence shown here is derived from an EMBL/GenBank/DDBJ whole genome shotgun (WGS) entry which is preliminary data.</text>
</comment>
<dbReference type="EMBL" id="CAJVQB010025692">
    <property type="protein sequence ID" value="CAG8806958.1"/>
    <property type="molecule type" value="Genomic_DNA"/>
</dbReference>
<proteinExistence type="predicted"/>
<evidence type="ECO:0000256" key="1">
    <source>
        <dbReference type="SAM" id="MobiDB-lite"/>
    </source>
</evidence>
<feature type="compositionally biased region" description="Polar residues" evidence="1">
    <location>
        <begin position="50"/>
        <end position="64"/>
    </location>
</feature>
<accession>A0ABN7VYI6</accession>
<evidence type="ECO:0000313" key="2">
    <source>
        <dbReference type="EMBL" id="CAG8806958.1"/>
    </source>
</evidence>
<feature type="compositionally biased region" description="Polar residues" evidence="1">
    <location>
        <begin position="1"/>
        <end position="24"/>
    </location>
</feature>
<feature type="non-terminal residue" evidence="2">
    <location>
        <position position="176"/>
    </location>
</feature>
<gene>
    <name evidence="2" type="ORF">GMARGA_LOCUS24408</name>
</gene>
<dbReference type="Proteomes" id="UP000789901">
    <property type="component" value="Unassembled WGS sequence"/>
</dbReference>
<keyword evidence="3" id="KW-1185">Reference proteome</keyword>
<name>A0ABN7VYI6_GIGMA</name>
<reference evidence="2 3" key="1">
    <citation type="submission" date="2021-06" db="EMBL/GenBank/DDBJ databases">
        <authorList>
            <person name="Kallberg Y."/>
            <person name="Tangrot J."/>
            <person name="Rosling A."/>
        </authorList>
    </citation>
    <scope>NUCLEOTIDE SEQUENCE [LARGE SCALE GENOMIC DNA]</scope>
    <source>
        <strain evidence="2 3">120-4 pot B 10/14</strain>
    </source>
</reference>
<protein>
    <submittedName>
        <fullName evidence="2">35826_t:CDS:1</fullName>
    </submittedName>
</protein>
<organism evidence="2 3">
    <name type="scientific">Gigaspora margarita</name>
    <dbReference type="NCBI Taxonomy" id="4874"/>
    <lineage>
        <taxon>Eukaryota</taxon>
        <taxon>Fungi</taxon>
        <taxon>Fungi incertae sedis</taxon>
        <taxon>Mucoromycota</taxon>
        <taxon>Glomeromycotina</taxon>
        <taxon>Glomeromycetes</taxon>
        <taxon>Diversisporales</taxon>
        <taxon>Gigasporaceae</taxon>
        <taxon>Gigaspora</taxon>
    </lineage>
</organism>
<evidence type="ECO:0000313" key="3">
    <source>
        <dbReference type="Proteomes" id="UP000789901"/>
    </source>
</evidence>